<dbReference type="GO" id="GO:0006313">
    <property type="term" value="P:DNA transposition"/>
    <property type="evidence" value="ECO:0007669"/>
    <property type="project" value="InterPro"/>
</dbReference>
<dbReference type="GO" id="GO:0003677">
    <property type="term" value="F:DNA binding"/>
    <property type="evidence" value="ECO:0007669"/>
    <property type="project" value="InterPro"/>
</dbReference>
<accession>A0A1G6AFI3</accession>
<dbReference type="AlphaFoldDB" id="A0A1G6AFI3"/>
<dbReference type="Proteomes" id="UP000182508">
    <property type="component" value="Unassembled WGS sequence"/>
</dbReference>
<organism evidence="2 3">
    <name type="scientific">Streptococcus henryi</name>
    <dbReference type="NCBI Taxonomy" id="439219"/>
    <lineage>
        <taxon>Bacteria</taxon>
        <taxon>Bacillati</taxon>
        <taxon>Bacillota</taxon>
        <taxon>Bacilli</taxon>
        <taxon>Lactobacillales</taxon>
        <taxon>Streptococcaceae</taxon>
        <taxon>Streptococcus</taxon>
    </lineage>
</organism>
<dbReference type="STRING" id="439219.SAMN02910293_00352"/>
<gene>
    <name evidence="2" type="ORF">SAMN02910293_00352</name>
</gene>
<name>A0A1G6AFI3_9STRE</name>
<evidence type="ECO:0000259" key="1">
    <source>
        <dbReference type="Pfam" id="PF01609"/>
    </source>
</evidence>
<keyword evidence="3" id="KW-1185">Reference proteome</keyword>
<sequence length="71" mass="7998">MMVTLSGFILNYVVTQASVHDIKVANELLEGCRQSVILAYLGYLSQELIDTLPVVLVNFCKNKLVQWVKNI</sequence>
<dbReference type="InterPro" id="IPR002559">
    <property type="entry name" value="Transposase_11"/>
</dbReference>
<dbReference type="EMBL" id="FMXP01000004">
    <property type="protein sequence ID" value="SDB07169.1"/>
    <property type="molecule type" value="Genomic_DNA"/>
</dbReference>
<reference evidence="2 3" key="1">
    <citation type="submission" date="2016-10" db="EMBL/GenBank/DDBJ databases">
        <authorList>
            <person name="de Groot N.N."/>
        </authorList>
    </citation>
    <scope>NUCLEOTIDE SEQUENCE [LARGE SCALE GENOMIC DNA]</scope>
    <source>
        <strain evidence="2 3">A-4</strain>
    </source>
</reference>
<dbReference type="Pfam" id="PF01609">
    <property type="entry name" value="DDE_Tnp_1"/>
    <property type="match status" value="1"/>
</dbReference>
<feature type="domain" description="Transposase IS4-like" evidence="1">
    <location>
        <begin position="4"/>
        <end position="53"/>
    </location>
</feature>
<evidence type="ECO:0000313" key="2">
    <source>
        <dbReference type="EMBL" id="SDB07169.1"/>
    </source>
</evidence>
<proteinExistence type="predicted"/>
<protein>
    <submittedName>
        <fullName evidence="2">Transposase DDE domain-containing protein</fullName>
    </submittedName>
</protein>
<evidence type="ECO:0000313" key="3">
    <source>
        <dbReference type="Proteomes" id="UP000182508"/>
    </source>
</evidence>
<dbReference type="GO" id="GO:0004803">
    <property type="term" value="F:transposase activity"/>
    <property type="evidence" value="ECO:0007669"/>
    <property type="project" value="InterPro"/>
</dbReference>